<gene>
    <name evidence="1" type="ORF">MLD38_017578</name>
</gene>
<keyword evidence="2" id="KW-1185">Reference proteome</keyword>
<accession>A0ACB9QQ89</accession>
<protein>
    <submittedName>
        <fullName evidence="1">Uncharacterized protein</fullName>
    </submittedName>
</protein>
<evidence type="ECO:0000313" key="1">
    <source>
        <dbReference type="EMBL" id="KAI4369091.1"/>
    </source>
</evidence>
<comment type="caution">
    <text evidence="1">The sequence shown here is derived from an EMBL/GenBank/DDBJ whole genome shotgun (WGS) entry which is preliminary data.</text>
</comment>
<sequence length="815" mass="90650">MVGRHQDHKLGGSAVTVEDENVEIGLWMDGMIIYLGRGKLWEVESVWRTSRVRAPFLLSPAVGWRGEQPPRNPNEPQTEEERELEHECFAQYWSDKLAEEVAVQDLDNSDPDNPEQPHDSDSDSSVKEFDPKFFARFRARHKQVQDEAMESSPIISSESDSSDSDMEVIDSNTYYTLYKNGTYIAHKEEGILPGVAEQVGVRYRLEWRHTYASVWVRRKPEWMCFPKPGYPEGRKEGVVSTSRDLVLKPPSLKRKIGDWFVHRENKRRRVEKAERRARFRRVVVVVDKGVQTEDQSLEVEVNAEEKEGMADKGVQTDIVSPQELSQAQEMDTELGEEDVALEEEIVAKPPVLDTRSTDHSQIDGGAKERTVADDGQIPQDGARQEKANDIVIILGWIEKGQGQEDTAELNTEGRDEEVTAQVQDCQDSPGHVQDNQANKRGEMEAHNVIILGWKDGDQLQEGNTEPRAEGRKDEGNSQQPAYQASPRHVSCFEVGTQTDVYPEQVTSNDESLKLQEFVTRVVDGFEGLDEEQKLIQCQAMKFIVENVGNPSEEFPRLLDLMIAHIRNGVHKKFISLYGIGQGGYKFQAGVPGVPTEGFGCGSGKDEHTLTEAQVASTNESLHQFFEEHYGRLGAREPPRTVPAFPVPCVPNVAPQTMAVTGLDVVAESNMPSAAPLEEHCGKSKADNSVRSEPAIVPEFEPWVATVVLDSVPIEPATAPIPNPDSGPDATPSVIPEVVPVPDAVLNEPAGSTLPPRPDSRMNSTIRLLYDAIADSRNRPQALDQLAIRLAMGQLRDIQGESQICPLSTGHNKSMT</sequence>
<name>A0ACB9QQ89_9MYRT</name>
<proteinExistence type="predicted"/>
<dbReference type="EMBL" id="CM042884">
    <property type="protein sequence ID" value="KAI4369091.1"/>
    <property type="molecule type" value="Genomic_DNA"/>
</dbReference>
<evidence type="ECO:0000313" key="2">
    <source>
        <dbReference type="Proteomes" id="UP001057402"/>
    </source>
</evidence>
<dbReference type="Proteomes" id="UP001057402">
    <property type="component" value="Chromosome 5"/>
</dbReference>
<reference evidence="2" key="1">
    <citation type="journal article" date="2023" name="Front. Plant Sci.">
        <title>Chromosomal-level genome assembly of Melastoma candidum provides insights into trichome evolution.</title>
        <authorList>
            <person name="Zhong Y."/>
            <person name="Wu W."/>
            <person name="Sun C."/>
            <person name="Zou P."/>
            <person name="Liu Y."/>
            <person name="Dai S."/>
            <person name="Zhou R."/>
        </authorList>
    </citation>
    <scope>NUCLEOTIDE SEQUENCE [LARGE SCALE GENOMIC DNA]</scope>
</reference>
<organism evidence="1 2">
    <name type="scientific">Melastoma candidum</name>
    <dbReference type="NCBI Taxonomy" id="119954"/>
    <lineage>
        <taxon>Eukaryota</taxon>
        <taxon>Viridiplantae</taxon>
        <taxon>Streptophyta</taxon>
        <taxon>Embryophyta</taxon>
        <taxon>Tracheophyta</taxon>
        <taxon>Spermatophyta</taxon>
        <taxon>Magnoliopsida</taxon>
        <taxon>eudicotyledons</taxon>
        <taxon>Gunneridae</taxon>
        <taxon>Pentapetalae</taxon>
        <taxon>rosids</taxon>
        <taxon>malvids</taxon>
        <taxon>Myrtales</taxon>
        <taxon>Melastomataceae</taxon>
        <taxon>Melastomatoideae</taxon>
        <taxon>Melastomateae</taxon>
        <taxon>Melastoma</taxon>
    </lineage>
</organism>